<dbReference type="PATRIC" id="fig|1502.177.peg.3120"/>
<gene>
    <name evidence="1" type="ORF">JFP838_15550</name>
</gene>
<proteinExistence type="predicted"/>
<reference evidence="1 2" key="1">
    <citation type="journal article" date="2016" name="PLoS ONE">
        <title>Plasmid Characterization and Chromosome Analysis of Two netF+ Clostridium perfringens Isolates Associated with Foal and Canine Necrotizing Enteritis.</title>
        <authorList>
            <person name="Mehdizadeh Gohari I."/>
            <person name="Kropinski A.M."/>
            <person name="Weese S.J."/>
            <person name="Parreira V.R."/>
            <person name="Whitehead A.E."/>
            <person name="Boerlin P."/>
            <person name="Prescott J.F."/>
        </authorList>
    </citation>
    <scope>NUCLEOTIDE SEQUENCE [LARGE SCALE GENOMIC DNA]</scope>
    <source>
        <strain evidence="1 2">JP838</strain>
    </source>
</reference>
<evidence type="ECO:0000313" key="2">
    <source>
        <dbReference type="Proteomes" id="UP000070260"/>
    </source>
</evidence>
<evidence type="ECO:0000313" key="1">
    <source>
        <dbReference type="EMBL" id="AMN37083.1"/>
    </source>
</evidence>
<dbReference type="Proteomes" id="UP000070260">
    <property type="component" value="Chromosome"/>
</dbReference>
<dbReference type="RefSeq" id="WP_061429354.1">
    <property type="nucleotide sequence ID" value="NZ_CATNZO010000001.1"/>
</dbReference>
<name>A0A140GU07_CLOPF</name>
<sequence>MSKIGHTDDEKIECVNEYLNGKDKHYLAGKYSTSIRSIDRWISKVNTDEIELRKRRRCDYIDLNIQDEILKILNTNPIINGFKISQWNEAITIKYIKDKYNININRRMAKNLIEDSKKINDISYEDRVYNEIEEMESLGYNIVLLDYIKIGRIASREVECLELRKYTEEKLDVNLVVIRANNNMYLDIILSEAKVLDKSPRVNIRELSNKFKNNDEYERIVNIRKKQRKDIVNDKYNILDKVFKEERNKKIVFTTKWDKDIKRILGRKNNFKFYVIEDEVYNDLRQNIYKGEYGENIIYYFYNENNTGRIYKNIKEISQTVKGKIKRYVLDSTEDNYKLENGVEFACEKDSIMQKNRDKLRKKIKILKSYFIHNI</sequence>
<protein>
    <submittedName>
        <fullName evidence="1">Uncharacterized protein</fullName>
    </submittedName>
</protein>
<dbReference type="AlphaFoldDB" id="A0A140GU07"/>
<dbReference type="EMBL" id="CP010994">
    <property type="protein sequence ID" value="AMN37083.1"/>
    <property type="molecule type" value="Genomic_DNA"/>
</dbReference>
<dbReference type="OrthoDB" id="9984677at2"/>
<organism evidence="1 2">
    <name type="scientific">Clostridium perfringens</name>
    <dbReference type="NCBI Taxonomy" id="1502"/>
    <lineage>
        <taxon>Bacteria</taxon>
        <taxon>Bacillati</taxon>
        <taxon>Bacillota</taxon>
        <taxon>Clostridia</taxon>
        <taxon>Eubacteriales</taxon>
        <taxon>Clostridiaceae</taxon>
        <taxon>Clostridium</taxon>
    </lineage>
</organism>
<accession>A0A140GU07</accession>